<proteinExistence type="predicted"/>
<reference evidence="1 2" key="1">
    <citation type="journal article" date="2024" name="Plant Biotechnol. J.">
        <title>Genome and CRISPR/Cas9 system of a widespread forest tree (Populus alba) in the world.</title>
        <authorList>
            <person name="Liu Y.J."/>
            <person name="Jiang P.F."/>
            <person name="Han X.M."/>
            <person name="Li X.Y."/>
            <person name="Wang H.M."/>
            <person name="Wang Y.J."/>
            <person name="Wang X.X."/>
            <person name="Zeng Q.Y."/>
        </authorList>
    </citation>
    <scope>NUCLEOTIDE SEQUENCE [LARGE SCALE GENOMIC DNA]</scope>
    <source>
        <strain evidence="2">cv. PAL-ZL1</strain>
    </source>
</reference>
<comment type="caution">
    <text evidence="1">The sequence shown here is derived from an EMBL/GenBank/DDBJ whole genome shotgun (WGS) entry which is preliminary data.</text>
</comment>
<dbReference type="EMBL" id="RCHU02000017">
    <property type="protein sequence ID" value="KAL3567836.1"/>
    <property type="molecule type" value="Genomic_DNA"/>
</dbReference>
<keyword evidence="2" id="KW-1185">Reference proteome</keyword>
<sequence length="178" mass="19415">MACLSCIPTSLCFFGFWCDSAVVECILYKFPLSWHAYHPPFNGSVIYLKNSDKTVHDSIQHEELPDTEKYFYGPHKGQSEFVSSPDVVCKSAEISPENNISVVENISRIKHPMDDPKSSNSSGSLECESVVSGPSEADAGQLNNLIASHSALSFSPSSSNSIYTATLYAEGKQSFTST</sequence>
<evidence type="ECO:0000313" key="1">
    <source>
        <dbReference type="EMBL" id="KAL3567836.1"/>
    </source>
</evidence>
<name>A0ACC4ANU2_POPAL</name>
<protein>
    <submittedName>
        <fullName evidence="1">Uncharacterized protein</fullName>
    </submittedName>
</protein>
<organism evidence="1 2">
    <name type="scientific">Populus alba</name>
    <name type="common">White poplar</name>
    <dbReference type="NCBI Taxonomy" id="43335"/>
    <lineage>
        <taxon>Eukaryota</taxon>
        <taxon>Viridiplantae</taxon>
        <taxon>Streptophyta</taxon>
        <taxon>Embryophyta</taxon>
        <taxon>Tracheophyta</taxon>
        <taxon>Spermatophyta</taxon>
        <taxon>Magnoliopsida</taxon>
        <taxon>eudicotyledons</taxon>
        <taxon>Gunneridae</taxon>
        <taxon>Pentapetalae</taxon>
        <taxon>rosids</taxon>
        <taxon>fabids</taxon>
        <taxon>Malpighiales</taxon>
        <taxon>Salicaceae</taxon>
        <taxon>Saliceae</taxon>
        <taxon>Populus</taxon>
    </lineage>
</organism>
<gene>
    <name evidence="1" type="ORF">D5086_030487</name>
</gene>
<accession>A0ACC4ANU2</accession>
<dbReference type="Proteomes" id="UP000309997">
    <property type="component" value="Unassembled WGS sequence"/>
</dbReference>
<evidence type="ECO:0000313" key="2">
    <source>
        <dbReference type="Proteomes" id="UP000309997"/>
    </source>
</evidence>